<evidence type="ECO:0000313" key="2">
    <source>
        <dbReference type="EMBL" id="SVB93722.1"/>
    </source>
</evidence>
<keyword evidence="1" id="KW-0472">Membrane</keyword>
<keyword evidence="1" id="KW-1133">Transmembrane helix</keyword>
<dbReference type="EMBL" id="UINC01064756">
    <property type="protein sequence ID" value="SVB93722.1"/>
    <property type="molecule type" value="Genomic_DNA"/>
</dbReference>
<feature type="transmembrane region" description="Helical" evidence="1">
    <location>
        <begin position="89"/>
        <end position="110"/>
    </location>
</feature>
<sequence>AGEFLVFVPFVFIGSVLISAAMGLVFFSRLIDVSTEQWSMILRSAMQYSLIIAFMFCIFISMAVLFGSYLSYSALPSIKLRASNVGIKASIRTMVTIWTPGILVSLLLIYGLRESLSSGNFAEFNLRRDILVYSSPAAILVLVGLFGVMASRVVYGGTSNVLGRMSGYSPLFAALTRLSRNVGLSGWPIFLTATIVGIISFSNVVSNDLEKRFSYLSESLVGSDVRIKGFRDTHNVIEYADNIESLDNVEAVSVLFESDNSFLHGKAKDFKVVALNPEGMRKVMGNGKGFRPGDPISDLGRKTVPELLAPSNQGPTIVEIEGRLSGGSPPLRLTLMTRESPGNKIIPVEVGTLYNTDWVTLTAELDSMPSSSRIRLDGIKLDLLSSLTGIEGNVDIRRIDITSSESVEDLLLGDDGQLRWGPVPKGHELSLSKLSHRHQENHLENYLTYSFVKK</sequence>
<reference evidence="2" key="1">
    <citation type="submission" date="2018-05" db="EMBL/GenBank/DDBJ databases">
        <authorList>
            <person name="Lanie J.A."/>
            <person name="Ng W.-L."/>
            <person name="Kazmierczak K.M."/>
            <person name="Andrzejewski T.M."/>
            <person name="Davidsen T.M."/>
            <person name="Wayne K.J."/>
            <person name="Tettelin H."/>
            <person name="Glass J.I."/>
            <person name="Rusch D."/>
            <person name="Podicherti R."/>
            <person name="Tsui H.-C.T."/>
            <person name="Winkler M.E."/>
        </authorList>
    </citation>
    <scope>NUCLEOTIDE SEQUENCE</scope>
</reference>
<feature type="transmembrane region" description="Helical" evidence="1">
    <location>
        <begin position="130"/>
        <end position="155"/>
    </location>
</feature>
<keyword evidence="1" id="KW-0812">Transmembrane</keyword>
<accession>A0A382I332</accession>
<name>A0A382I332_9ZZZZ</name>
<feature type="transmembrane region" description="Helical" evidence="1">
    <location>
        <begin position="187"/>
        <end position="205"/>
    </location>
</feature>
<organism evidence="2">
    <name type="scientific">marine metagenome</name>
    <dbReference type="NCBI Taxonomy" id="408172"/>
    <lineage>
        <taxon>unclassified sequences</taxon>
        <taxon>metagenomes</taxon>
        <taxon>ecological metagenomes</taxon>
    </lineage>
</organism>
<feature type="non-terminal residue" evidence="2">
    <location>
        <position position="1"/>
    </location>
</feature>
<protein>
    <submittedName>
        <fullName evidence="2">Uncharacterized protein</fullName>
    </submittedName>
</protein>
<dbReference type="AlphaFoldDB" id="A0A382I332"/>
<feature type="transmembrane region" description="Helical" evidence="1">
    <location>
        <begin position="6"/>
        <end position="27"/>
    </location>
</feature>
<feature type="transmembrane region" description="Helical" evidence="1">
    <location>
        <begin position="48"/>
        <end position="69"/>
    </location>
</feature>
<evidence type="ECO:0000256" key="1">
    <source>
        <dbReference type="SAM" id="Phobius"/>
    </source>
</evidence>
<gene>
    <name evidence="2" type="ORF">METZ01_LOCUS246576</name>
</gene>
<feature type="non-terminal residue" evidence="2">
    <location>
        <position position="454"/>
    </location>
</feature>
<proteinExistence type="predicted"/>